<keyword evidence="3" id="KW-0813">Transport</keyword>
<feature type="transmembrane region" description="Helical" evidence="9">
    <location>
        <begin position="178"/>
        <end position="199"/>
    </location>
</feature>
<reference evidence="10 11" key="1">
    <citation type="submission" date="2021-03" db="EMBL/GenBank/DDBJ databases">
        <title>Sequencing the genomes of 1000 actinobacteria strains.</title>
        <authorList>
            <person name="Klenk H.-P."/>
        </authorList>
    </citation>
    <scope>NUCLEOTIDE SEQUENCE [LARGE SCALE GENOMIC DNA]</scope>
    <source>
        <strain evidence="10 11">DSM 14564</strain>
    </source>
</reference>
<feature type="transmembrane region" description="Helical" evidence="9">
    <location>
        <begin position="92"/>
        <end position="109"/>
    </location>
</feature>
<keyword evidence="6 9" id="KW-1133">Transmembrane helix</keyword>
<dbReference type="CDD" id="cd06550">
    <property type="entry name" value="TM_ABC_iron-siderophores_like"/>
    <property type="match status" value="1"/>
</dbReference>
<comment type="similarity">
    <text evidence="2">Belongs to the binding-protein-dependent transport system permease family. FecCD subfamily.</text>
</comment>
<evidence type="ECO:0000256" key="3">
    <source>
        <dbReference type="ARBA" id="ARBA00022448"/>
    </source>
</evidence>
<dbReference type="Gene3D" id="1.10.3470.10">
    <property type="entry name" value="ABC transporter involved in vitamin B12 uptake, BtuC"/>
    <property type="match status" value="1"/>
</dbReference>
<feature type="region of interest" description="Disordered" evidence="8">
    <location>
        <begin position="1"/>
        <end position="20"/>
    </location>
</feature>
<evidence type="ECO:0000256" key="5">
    <source>
        <dbReference type="ARBA" id="ARBA00022692"/>
    </source>
</evidence>
<keyword evidence="5 9" id="KW-0812">Transmembrane</keyword>
<evidence type="ECO:0000313" key="10">
    <source>
        <dbReference type="EMBL" id="MBP2409595.1"/>
    </source>
</evidence>
<evidence type="ECO:0000256" key="9">
    <source>
        <dbReference type="SAM" id="Phobius"/>
    </source>
</evidence>
<organism evidence="10 11">
    <name type="scientific">Brachybacterium fresconis</name>
    <dbReference type="NCBI Taxonomy" id="173363"/>
    <lineage>
        <taxon>Bacteria</taxon>
        <taxon>Bacillati</taxon>
        <taxon>Actinomycetota</taxon>
        <taxon>Actinomycetes</taxon>
        <taxon>Micrococcales</taxon>
        <taxon>Dermabacteraceae</taxon>
        <taxon>Brachybacterium</taxon>
    </lineage>
</organism>
<evidence type="ECO:0000256" key="8">
    <source>
        <dbReference type="SAM" id="MobiDB-lite"/>
    </source>
</evidence>
<evidence type="ECO:0000256" key="7">
    <source>
        <dbReference type="ARBA" id="ARBA00023136"/>
    </source>
</evidence>
<evidence type="ECO:0000313" key="11">
    <source>
        <dbReference type="Proteomes" id="UP000698222"/>
    </source>
</evidence>
<dbReference type="InterPro" id="IPR000522">
    <property type="entry name" value="ABC_transptr_permease_BtuC"/>
</dbReference>
<feature type="transmembrane region" description="Helical" evidence="9">
    <location>
        <begin position="121"/>
        <end position="142"/>
    </location>
</feature>
<feature type="transmembrane region" description="Helical" evidence="9">
    <location>
        <begin position="268"/>
        <end position="297"/>
    </location>
</feature>
<name>A0ABS4YM60_9MICO</name>
<feature type="transmembrane region" description="Helical" evidence="9">
    <location>
        <begin position="220"/>
        <end position="248"/>
    </location>
</feature>
<dbReference type="InterPro" id="IPR037294">
    <property type="entry name" value="ABC_BtuC-like"/>
</dbReference>
<dbReference type="RefSeq" id="WP_342591774.1">
    <property type="nucleotide sequence ID" value="NZ_BAAAJV010000006.1"/>
</dbReference>
<feature type="transmembrane region" description="Helical" evidence="9">
    <location>
        <begin position="309"/>
        <end position="330"/>
    </location>
</feature>
<proteinExistence type="inferred from homology"/>
<dbReference type="Pfam" id="PF01032">
    <property type="entry name" value="FecCD"/>
    <property type="match status" value="1"/>
</dbReference>
<evidence type="ECO:0000256" key="1">
    <source>
        <dbReference type="ARBA" id="ARBA00004651"/>
    </source>
</evidence>
<feature type="transmembrane region" description="Helical" evidence="9">
    <location>
        <begin position="149"/>
        <end position="166"/>
    </location>
</feature>
<evidence type="ECO:0000256" key="2">
    <source>
        <dbReference type="ARBA" id="ARBA00007935"/>
    </source>
</evidence>
<protein>
    <submittedName>
        <fullName evidence="10">Iron complex transport system permease protein</fullName>
    </submittedName>
</protein>
<sequence length="361" mass="36245">MSRTEFAPHAPADDLSAGPSVEPGPAAFEVDGARRLSPWLVLMAVIVLLGIAATASLALGARAASPSEVWTALRGGGQEHLRQVVAAREPRTVLGAVVGAALAASGLLIQGVTRNPLGEPGLLGVTSGASAAVVTATAFWGFSGGGATVWVALPGALLAVVVVHLLGRPAGSHSVVPLILAGAVISAVLYAYIQAMILTRPDVFDSYRHWVVGSLAGSSYATLAAVAPALVLGLVLAVGVAPGLNLLALGDDVATSLGTPVGLLRTGAILAATLLAAAATAAVGPIAFVGLAVPHLARGLVGSDHRWQLPICLLLGAALLLGSDVLARVIVRPQELMVGVVTAFLGAPFLLWSVRRGKVTT</sequence>
<dbReference type="PANTHER" id="PTHR30472:SF1">
    <property type="entry name" value="FE(3+) DICITRATE TRANSPORT SYSTEM PERMEASE PROTEIN FECC-RELATED"/>
    <property type="match status" value="1"/>
</dbReference>
<keyword evidence="4" id="KW-1003">Cell membrane</keyword>
<feature type="transmembrane region" description="Helical" evidence="9">
    <location>
        <begin position="39"/>
        <end position="59"/>
    </location>
</feature>
<dbReference type="PANTHER" id="PTHR30472">
    <property type="entry name" value="FERRIC ENTEROBACTIN TRANSPORT SYSTEM PERMEASE PROTEIN"/>
    <property type="match status" value="1"/>
</dbReference>
<dbReference type="SUPFAM" id="SSF81345">
    <property type="entry name" value="ABC transporter involved in vitamin B12 uptake, BtuC"/>
    <property type="match status" value="1"/>
</dbReference>
<evidence type="ECO:0000256" key="4">
    <source>
        <dbReference type="ARBA" id="ARBA00022475"/>
    </source>
</evidence>
<accession>A0ABS4YM60</accession>
<gene>
    <name evidence="10" type="ORF">JOF44_002498</name>
</gene>
<feature type="transmembrane region" description="Helical" evidence="9">
    <location>
        <begin position="336"/>
        <end position="354"/>
    </location>
</feature>
<keyword evidence="11" id="KW-1185">Reference proteome</keyword>
<dbReference type="Proteomes" id="UP000698222">
    <property type="component" value="Unassembled WGS sequence"/>
</dbReference>
<dbReference type="EMBL" id="JAGIOC010000001">
    <property type="protein sequence ID" value="MBP2409595.1"/>
    <property type="molecule type" value="Genomic_DNA"/>
</dbReference>
<comment type="caution">
    <text evidence="10">The sequence shown here is derived from an EMBL/GenBank/DDBJ whole genome shotgun (WGS) entry which is preliminary data.</text>
</comment>
<comment type="subcellular location">
    <subcellularLocation>
        <location evidence="1">Cell membrane</location>
        <topology evidence="1">Multi-pass membrane protein</topology>
    </subcellularLocation>
</comment>
<evidence type="ECO:0000256" key="6">
    <source>
        <dbReference type="ARBA" id="ARBA00022989"/>
    </source>
</evidence>
<keyword evidence="7 9" id="KW-0472">Membrane</keyword>